<dbReference type="Pfam" id="PF20067">
    <property type="entry name" value="SSL_N"/>
    <property type="match status" value="1"/>
</dbReference>
<evidence type="ECO:0008006" key="3">
    <source>
        <dbReference type="Google" id="ProtNLM"/>
    </source>
</evidence>
<name>A0A7D6ZDH3_9NOCA</name>
<gene>
    <name evidence="1" type="ORF">H0264_23505</name>
</gene>
<dbReference type="EMBL" id="CP059399">
    <property type="protein sequence ID" value="QLY28339.1"/>
    <property type="molecule type" value="Genomic_DNA"/>
</dbReference>
<accession>A0A7D6ZDH3</accession>
<organism evidence="1 2">
    <name type="scientific">Nocardia huaxiensis</name>
    <dbReference type="NCBI Taxonomy" id="2755382"/>
    <lineage>
        <taxon>Bacteria</taxon>
        <taxon>Bacillati</taxon>
        <taxon>Actinomycetota</taxon>
        <taxon>Actinomycetes</taxon>
        <taxon>Mycobacteriales</taxon>
        <taxon>Nocardiaceae</taxon>
        <taxon>Nocardia</taxon>
    </lineage>
</organism>
<keyword evidence="2" id="KW-1185">Reference proteome</keyword>
<dbReference type="RefSeq" id="WP_181579547.1">
    <property type="nucleotide sequence ID" value="NZ_CP059399.1"/>
</dbReference>
<sequence length="113" mass="11796">MLRRERYNPAGELTAVVLLPFPAAIHTGPDRMLYVNHGDSPTGPDSRLGPCPDGMLYAASASGRLVRIDPTAGSTCDVHNGEPLASVTAASGGLILGTELGSILHLSTDWRSS</sequence>
<proteinExistence type="predicted"/>
<dbReference type="AlphaFoldDB" id="A0A7D6ZDH3"/>
<protein>
    <recommendedName>
        <fullName evidence="3">SMP-30/gluconolaconase/LRE-like protein</fullName>
    </recommendedName>
</protein>
<reference evidence="1 2" key="1">
    <citation type="submission" date="2020-07" db="EMBL/GenBank/DDBJ databases">
        <authorList>
            <person name="Zhuang K."/>
            <person name="Ran Y."/>
        </authorList>
    </citation>
    <scope>NUCLEOTIDE SEQUENCE [LARGE SCALE GENOMIC DNA]</scope>
    <source>
        <strain evidence="1 2">WCH-YHL-001</strain>
    </source>
</reference>
<evidence type="ECO:0000313" key="1">
    <source>
        <dbReference type="EMBL" id="QLY28339.1"/>
    </source>
</evidence>
<evidence type="ECO:0000313" key="2">
    <source>
        <dbReference type="Proteomes" id="UP000515512"/>
    </source>
</evidence>
<dbReference type="Proteomes" id="UP000515512">
    <property type="component" value="Chromosome"/>
</dbReference>
<dbReference type="KEGG" id="nhu:H0264_23505"/>